<organism evidence="2 3">
    <name type="scientific">Stutzerimonas stutzeri</name>
    <name type="common">Pseudomonas stutzeri</name>
    <dbReference type="NCBI Taxonomy" id="316"/>
    <lineage>
        <taxon>Bacteria</taxon>
        <taxon>Pseudomonadati</taxon>
        <taxon>Pseudomonadota</taxon>
        <taxon>Gammaproteobacteria</taxon>
        <taxon>Pseudomonadales</taxon>
        <taxon>Pseudomonadaceae</taxon>
        <taxon>Stutzerimonas</taxon>
    </lineage>
</organism>
<evidence type="ECO:0000256" key="1">
    <source>
        <dbReference type="SAM" id="SignalP"/>
    </source>
</evidence>
<protein>
    <submittedName>
        <fullName evidence="2">PAAT family amino acid ABC transporter substrate-binding protein</fullName>
    </submittedName>
</protein>
<evidence type="ECO:0000313" key="3">
    <source>
        <dbReference type="Proteomes" id="UP000032439"/>
    </source>
</evidence>
<evidence type="ECO:0000313" key="2">
    <source>
        <dbReference type="EMBL" id="KIZ34774.1"/>
    </source>
</evidence>
<sequence>MQKLMLLLLTVFPLSILAAEPVAVWAYQPSPPFASGQNPGLSEALVQLLNEHPTNQDRYHFQLTQLPRKRLDARLEDKEPGILLWATPDFFPERLTAGASWTRPLLCDIQDFVSHNDKPVDYDGPKSLHGLRLGGVLGHLYRALEGDIDKGLIQREDVHNDLQNLNKLLNQRIDVALMPRSSRLFFSLTEVPDAPLHVSPRPLYVFDRHVLMTASLPAETTQFVHQLIADLPHSARWQTLLRRYGLQEMSAPCPNY</sequence>
<dbReference type="EMBL" id="JXXD01000153">
    <property type="protein sequence ID" value="KIZ34774.1"/>
    <property type="molecule type" value="Genomic_DNA"/>
</dbReference>
<accession>A0A0D7E1S1</accession>
<comment type="caution">
    <text evidence="2">The sequence shown here is derived from an EMBL/GenBank/DDBJ whole genome shotgun (WGS) entry which is preliminary data.</text>
</comment>
<dbReference type="RefSeq" id="WP_044315621.1">
    <property type="nucleotide sequence ID" value="NZ_JBITTV010000005.1"/>
</dbReference>
<reference evidence="2 3" key="1">
    <citation type="submission" date="2014-11" db="EMBL/GenBank/DDBJ databases">
        <title>Genomics and ecophysiology of heterotrophic nitrogen fixing bacteria isolated from estuarine surface water.</title>
        <authorList>
            <person name="Bentzon-Tilia M."/>
            <person name="Severin I."/>
            <person name="Hansen L.H."/>
            <person name="Riemann L."/>
        </authorList>
    </citation>
    <scope>NUCLEOTIDE SEQUENCE [LARGE SCALE GENOMIC DNA]</scope>
    <source>
        <strain evidence="2 3">BAL361</strain>
    </source>
</reference>
<keyword evidence="1" id="KW-0732">Signal</keyword>
<dbReference type="PATRIC" id="fig|316.110.peg.1217"/>
<feature type="signal peptide" evidence="1">
    <location>
        <begin position="1"/>
        <end position="18"/>
    </location>
</feature>
<dbReference type="AlphaFoldDB" id="A0A0D7E1S1"/>
<dbReference type="SUPFAM" id="SSF53850">
    <property type="entry name" value="Periplasmic binding protein-like II"/>
    <property type="match status" value="1"/>
</dbReference>
<feature type="chain" id="PRO_5002319048" evidence="1">
    <location>
        <begin position="19"/>
        <end position="256"/>
    </location>
</feature>
<gene>
    <name evidence="2" type="ORF">LO50_16040</name>
</gene>
<name>A0A0D7E1S1_STUST</name>
<dbReference type="Proteomes" id="UP000032439">
    <property type="component" value="Unassembled WGS sequence"/>
</dbReference>
<proteinExistence type="predicted"/>